<dbReference type="PANTHER" id="PTHR30188:SF3">
    <property type="entry name" value="ABC TRANSPORTER PERMEASE"/>
    <property type="match status" value="1"/>
</dbReference>
<feature type="transmembrane region" description="Helical" evidence="1">
    <location>
        <begin position="108"/>
        <end position="125"/>
    </location>
</feature>
<protein>
    <submittedName>
        <fullName evidence="2">ABC transporter permease</fullName>
    </submittedName>
</protein>
<feature type="transmembrane region" description="Helical" evidence="1">
    <location>
        <begin position="261"/>
        <end position="289"/>
    </location>
</feature>
<feature type="transmembrane region" description="Helical" evidence="1">
    <location>
        <begin position="168"/>
        <end position="186"/>
    </location>
</feature>
<feature type="transmembrane region" description="Helical" evidence="1">
    <location>
        <begin position="346"/>
        <end position="368"/>
    </location>
</feature>
<evidence type="ECO:0000313" key="2">
    <source>
        <dbReference type="EMBL" id="MFA9949467.1"/>
    </source>
</evidence>
<dbReference type="PANTHER" id="PTHR30188">
    <property type="entry name" value="ABC TRANSPORTER PERMEASE PROTEIN-RELATED"/>
    <property type="match status" value="1"/>
</dbReference>
<evidence type="ECO:0000313" key="3">
    <source>
        <dbReference type="Proteomes" id="UP001574673"/>
    </source>
</evidence>
<organism evidence="2 3">
    <name type="scientific">Dentiradicibacter hellwigii</name>
    <dbReference type="NCBI Taxonomy" id="3149053"/>
    <lineage>
        <taxon>Bacteria</taxon>
        <taxon>Pseudomonadati</taxon>
        <taxon>Pseudomonadota</taxon>
        <taxon>Betaproteobacteria</taxon>
        <taxon>Rhodocyclales</taxon>
        <taxon>Rhodocyclaceae</taxon>
        <taxon>Dentiradicibacter</taxon>
    </lineage>
</organism>
<keyword evidence="1" id="KW-0997">Cell inner membrane</keyword>
<reference evidence="3" key="1">
    <citation type="submission" date="2024-06" db="EMBL/GenBank/DDBJ databases">
        <title>Radixoralia hellwigii gen. nov., sp nov., isolated from a root canal in the human oral cavity.</title>
        <authorList>
            <person name="Bartsch S."/>
            <person name="Wittmer A."/>
            <person name="Schulz A.-K."/>
            <person name="Neumann-Schaal M."/>
            <person name="Wolf J."/>
            <person name="Gronow S."/>
            <person name="Tennert C."/>
            <person name="Haecker G."/>
            <person name="Cieplik F."/>
            <person name="Al-Ahmad A."/>
        </authorList>
    </citation>
    <scope>NUCLEOTIDE SEQUENCE [LARGE SCALE GENOMIC DNA]</scope>
    <source>
        <strain evidence="3">Wk13</strain>
    </source>
</reference>
<comment type="similarity">
    <text evidence="1">Belongs to the MlaE permease family.</text>
</comment>
<feature type="transmembrane region" description="Helical" evidence="1">
    <location>
        <begin position="309"/>
        <end position="334"/>
    </location>
</feature>
<sequence length="374" mass="39439">MAPVSEAAFSLHEAADGRRTLALSGDWTLARLPASIAAFEASLRAQVGAETTWDLHGITRLDSVGALTLWRAWGGKWPKTVAVPPVLRAIIERAAAVPVDSARPERPAYLSGGLLLVGGAVLSGLRNLAGLIALFGQLVLDARYLLFHPRDIPGREFSANIFRSGAQALPVTALVGFLIGVVLSFLSALQLRTFGADIYIVNLLGISIIRELGPVLVAVLVAGRSGSAMTAQIGVMRVTQEIDALATMGVSRSLRLVFPKVAALALTMPLLVVWCSAAALVGGMVSANLEMGLSFHYFITALPRVVPVANVWIGLSKGVFFGFLIALVSCHFGLKVRPNTESLSSNTTTAVVTAITLVILTDALFAILTRNVGI</sequence>
<comment type="caution">
    <text evidence="2">The sequence shown here is derived from an EMBL/GenBank/DDBJ whole genome shotgun (WGS) entry which is preliminary data.</text>
</comment>
<keyword evidence="1" id="KW-1133">Transmembrane helix</keyword>
<comment type="subcellular location">
    <subcellularLocation>
        <location evidence="1">Cell inner membrane</location>
        <topology evidence="1">Multi-pass membrane protein</topology>
    </subcellularLocation>
</comment>
<dbReference type="EMBL" id="JBEUWX010000002">
    <property type="protein sequence ID" value="MFA9949467.1"/>
    <property type="molecule type" value="Genomic_DNA"/>
</dbReference>
<feature type="transmembrane region" description="Helical" evidence="1">
    <location>
        <begin position="198"/>
        <end position="222"/>
    </location>
</feature>
<keyword evidence="1" id="KW-0472">Membrane</keyword>
<evidence type="ECO:0000256" key="1">
    <source>
        <dbReference type="RuleBase" id="RU362044"/>
    </source>
</evidence>
<keyword evidence="3" id="KW-1185">Reference proteome</keyword>
<dbReference type="InterPro" id="IPR030802">
    <property type="entry name" value="Permease_MalE"/>
</dbReference>
<keyword evidence="1" id="KW-0812">Transmembrane</keyword>
<keyword evidence="1" id="KW-1003">Cell membrane</keyword>
<dbReference type="Pfam" id="PF02405">
    <property type="entry name" value="MlaE"/>
    <property type="match status" value="1"/>
</dbReference>
<dbReference type="NCBIfam" id="TIGR00056">
    <property type="entry name" value="MlaE family lipid ABC transporter permease subunit"/>
    <property type="match status" value="1"/>
</dbReference>
<dbReference type="InterPro" id="IPR003453">
    <property type="entry name" value="ABC_MlaE_roteobac"/>
</dbReference>
<gene>
    <name evidence="2" type="ORF">ABCS64_03840</name>
</gene>
<dbReference type="Proteomes" id="UP001574673">
    <property type="component" value="Unassembled WGS sequence"/>
</dbReference>
<proteinExistence type="inferred from homology"/>
<accession>A0ABV4UD38</accession>
<name>A0ABV4UD38_9RHOO</name>